<keyword evidence="2 6" id="KW-0812">Transmembrane</keyword>
<dbReference type="GO" id="GO:0005886">
    <property type="term" value="C:plasma membrane"/>
    <property type="evidence" value="ECO:0007669"/>
    <property type="project" value="TreeGrafter"/>
</dbReference>
<evidence type="ECO:0000256" key="3">
    <source>
        <dbReference type="ARBA" id="ARBA00022989"/>
    </source>
</evidence>
<feature type="transmembrane region" description="Helical" evidence="6">
    <location>
        <begin position="282"/>
        <end position="306"/>
    </location>
</feature>
<dbReference type="EMBL" id="CAADRA010005799">
    <property type="protein sequence ID" value="VFT92746.1"/>
    <property type="molecule type" value="Genomic_DNA"/>
</dbReference>
<gene>
    <name evidence="8" type="primary">Aste57867_15961</name>
    <name evidence="7" type="ORF">As57867_015905</name>
    <name evidence="8" type="ORF">ASTE57867_15961</name>
</gene>
<keyword evidence="3 6" id="KW-1133">Transmembrane helix</keyword>
<feature type="region of interest" description="Disordered" evidence="5">
    <location>
        <begin position="156"/>
        <end position="181"/>
    </location>
</feature>
<name>A0A485L4B5_9STRA</name>
<dbReference type="Proteomes" id="UP000332933">
    <property type="component" value="Unassembled WGS sequence"/>
</dbReference>
<keyword evidence="9" id="KW-1185">Reference proteome</keyword>
<proteinExistence type="predicted"/>
<evidence type="ECO:0000313" key="8">
    <source>
        <dbReference type="EMBL" id="VFT92746.1"/>
    </source>
</evidence>
<protein>
    <submittedName>
        <fullName evidence="8">Aste57867_15961 protein</fullName>
    </submittedName>
</protein>
<feature type="transmembrane region" description="Helical" evidence="6">
    <location>
        <begin position="100"/>
        <end position="122"/>
    </location>
</feature>
<feature type="transmembrane region" description="Helical" evidence="6">
    <location>
        <begin position="327"/>
        <end position="343"/>
    </location>
</feature>
<evidence type="ECO:0000256" key="2">
    <source>
        <dbReference type="ARBA" id="ARBA00022692"/>
    </source>
</evidence>
<dbReference type="GO" id="GO:0005385">
    <property type="term" value="F:zinc ion transmembrane transporter activity"/>
    <property type="evidence" value="ECO:0007669"/>
    <property type="project" value="TreeGrafter"/>
</dbReference>
<feature type="transmembrane region" description="Helical" evidence="6">
    <location>
        <begin position="27"/>
        <end position="50"/>
    </location>
</feature>
<evidence type="ECO:0000256" key="6">
    <source>
        <dbReference type="SAM" id="Phobius"/>
    </source>
</evidence>
<sequence length="344" mass="37249">MTELEVELSSCGAVSIKSEDYDTNLHVASVFIILGVSLLGALLPVLAARLSFFRAFLPYMRLLNALGVGVIISTSLVHMLPPGIDALDDPCLNLSYDNLALVIAVVTLLCMQILETELVVWLSPPQSLEPTASDFDILSPVHSPLSSIMECNSKTQQHLDDGPKPHHHHHHHRQPTFVSDQRSPLAKQMNVVLFEASVAIHSILIGVDMGVASGPTFRTLLVAICFHQFFEGVAVGTSSQGAFAQLKTSLYIALGFALTTPLGIVIGIFISNSYAPTSVAALWVRGVLHSVAAGILLYTGVVELLTYQFTSNPEFHAMPTTDRRRQYAAIFLGGIIMSAIGYWT</sequence>
<keyword evidence="4 6" id="KW-0472">Membrane</keyword>
<dbReference type="AlphaFoldDB" id="A0A485L4B5"/>
<organism evidence="8 9">
    <name type="scientific">Aphanomyces stellatus</name>
    <dbReference type="NCBI Taxonomy" id="120398"/>
    <lineage>
        <taxon>Eukaryota</taxon>
        <taxon>Sar</taxon>
        <taxon>Stramenopiles</taxon>
        <taxon>Oomycota</taxon>
        <taxon>Saprolegniomycetes</taxon>
        <taxon>Saprolegniales</taxon>
        <taxon>Verrucalvaceae</taxon>
        <taxon>Aphanomyces</taxon>
    </lineage>
</organism>
<feature type="transmembrane region" description="Helical" evidence="6">
    <location>
        <begin position="249"/>
        <end position="270"/>
    </location>
</feature>
<dbReference type="PANTHER" id="PTHR11040">
    <property type="entry name" value="ZINC/IRON TRANSPORTER"/>
    <property type="match status" value="1"/>
</dbReference>
<dbReference type="InterPro" id="IPR003689">
    <property type="entry name" value="ZIP"/>
</dbReference>
<evidence type="ECO:0000313" key="7">
    <source>
        <dbReference type="EMBL" id="KAF0693012.1"/>
    </source>
</evidence>
<dbReference type="Pfam" id="PF02535">
    <property type="entry name" value="Zip"/>
    <property type="match status" value="1"/>
</dbReference>
<dbReference type="EMBL" id="VJMH01005778">
    <property type="protein sequence ID" value="KAF0693012.1"/>
    <property type="molecule type" value="Genomic_DNA"/>
</dbReference>
<comment type="subcellular location">
    <subcellularLocation>
        <location evidence="1">Membrane</location>
        <topology evidence="1">Multi-pass membrane protein</topology>
    </subcellularLocation>
</comment>
<dbReference type="OrthoDB" id="448280at2759"/>
<feature type="compositionally biased region" description="Basic residues" evidence="5">
    <location>
        <begin position="165"/>
        <end position="174"/>
    </location>
</feature>
<evidence type="ECO:0000256" key="5">
    <source>
        <dbReference type="SAM" id="MobiDB-lite"/>
    </source>
</evidence>
<dbReference type="PANTHER" id="PTHR11040:SF44">
    <property type="entry name" value="PROTEIN ZNTC-RELATED"/>
    <property type="match status" value="1"/>
</dbReference>
<evidence type="ECO:0000256" key="1">
    <source>
        <dbReference type="ARBA" id="ARBA00004141"/>
    </source>
</evidence>
<reference evidence="7" key="2">
    <citation type="submission" date="2019-06" db="EMBL/GenBank/DDBJ databases">
        <title>Genomics analysis of Aphanomyces spp. identifies a new class of oomycete effector associated with host adaptation.</title>
        <authorList>
            <person name="Gaulin E."/>
        </authorList>
    </citation>
    <scope>NUCLEOTIDE SEQUENCE</scope>
    <source>
        <strain evidence="7">CBS 578.67</strain>
    </source>
</reference>
<accession>A0A485L4B5</accession>
<evidence type="ECO:0000313" key="9">
    <source>
        <dbReference type="Proteomes" id="UP000332933"/>
    </source>
</evidence>
<reference evidence="8 9" key="1">
    <citation type="submission" date="2019-03" db="EMBL/GenBank/DDBJ databases">
        <authorList>
            <person name="Gaulin E."/>
            <person name="Dumas B."/>
        </authorList>
    </citation>
    <scope>NUCLEOTIDE SEQUENCE [LARGE SCALE GENOMIC DNA]</scope>
    <source>
        <strain evidence="8">CBS 568.67</strain>
    </source>
</reference>
<evidence type="ECO:0000256" key="4">
    <source>
        <dbReference type="ARBA" id="ARBA00023136"/>
    </source>
</evidence>
<feature type="transmembrane region" description="Helical" evidence="6">
    <location>
        <begin position="62"/>
        <end position="80"/>
    </location>
</feature>